<keyword evidence="2" id="KW-1185">Reference proteome</keyword>
<name>A0AAD1X5B6_EUPCR</name>
<dbReference type="PANTHER" id="PTHR24114:SF2">
    <property type="entry name" value="F-BOX DOMAIN-CONTAINING PROTEIN-RELATED"/>
    <property type="match status" value="1"/>
</dbReference>
<reference evidence="1" key="1">
    <citation type="submission" date="2023-07" db="EMBL/GenBank/DDBJ databases">
        <authorList>
            <consortium name="AG Swart"/>
            <person name="Singh M."/>
            <person name="Singh A."/>
            <person name="Seah K."/>
            <person name="Emmerich C."/>
        </authorList>
    </citation>
    <scope>NUCLEOTIDE SEQUENCE</scope>
    <source>
        <strain evidence="1">DP1</strain>
    </source>
</reference>
<comment type="caution">
    <text evidence="1">The sequence shown here is derived from an EMBL/GenBank/DDBJ whole genome shotgun (WGS) entry which is preliminary data.</text>
</comment>
<dbReference type="SUPFAM" id="SSF52047">
    <property type="entry name" value="RNI-like"/>
    <property type="match status" value="1"/>
</dbReference>
<dbReference type="PANTHER" id="PTHR24114">
    <property type="entry name" value="LEUCINE RICH REPEAT FAMILY PROTEIN"/>
    <property type="match status" value="1"/>
</dbReference>
<evidence type="ECO:0000313" key="2">
    <source>
        <dbReference type="Proteomes" id="UP001295684"/>
    </source>
</evidence>
<protein>
    <submittedName>
        <fullName evidence="1">Uncharacterized protein</fullName>
    </submittedName>
</protein>
<dbReference type="InterPro" id="IPR032675">
    <property type="entry name" value="LRR_dom_sf"/>
</dbReference>
<dbReference type="InterPro" id="IPR052394">
    <property type="entry name" value="LRR-containing"/>
</dbReference>
<sequence>MYPRSCSEILDIRTKHLPGRIEVENKSKKSKVRRMEKLQKHLRARQTGNEYRMSQNVSPKYNILPPVEMRSTRVLSKQKVKGFSHNLKIKMKLKKSKEKKPTESFDNKPQNLEELQIEDKGVNESSNLYDLRPKSQARINGKKNKASFDEYMINPHSTSKGIQHRFSSIGLLNMSKPDQSSFIRTKICNSSTRQSRLENFVKNIDKKPGLSEHVSFSKNKNMKKGLFVISKQLSENVSIYDTPKAPDRKFNMKNLFSKIIPRVNSSARKQGKAGFMNFTSNDASLNNLNTQFIGDEGLEPSLENGVLGEMMEDIKKSEDFRFIQKHAYRSNERTCDNALLTREMNLFDSKSTNTGQEKSYFQFQTAYIENCRKFRILPLPLLKKIKYSVLVLDNYQLSSQISKAFSNSMYFLSSYITGVKLINNNMKDADIACFLKGMMYNPIKDLTIENNILREQSGEALCNIINALENDKVLDIYSKTMEFGQDEKYLDVKINITKLELIDCDIKGILLKKIMREIRVNREIEELRLSSIDFSTDIISNLSEFVANNFALKSLNLSWSEISSDDLLLFLSRIEQIKHLQHFDISTIPFQGPSLDKLVDLLKQFIINNPSLIHLNISSCNLSSNEIKILLEGIRKSKSLLSVHLSGNTNQEDIAKLLGTNCRKPSLSQLISGRPGESLNMNRSV</sequence>
<dbReference type="Proteomes" id="UP001295684">
    <property type="component" value="Unassembled WGS sequence"/>
</dbReference>
<organism evidence="1 2">
    <name type="scientific">Euplotes crassus</name>
    <dbReference type="NCBI Taxonomy" id="5936"/>
    <lineage>
        <taxon>Eukaryota</taxon>
        <taxon>Sar</taxon>
        <taxon>Alveolata</taxon>
        <taxon>Ciliophora</taxon>
        <taxon>Intramacronucleata</taxon>
        <taxon>Spirotrichea</taxon>
        <taxon>Hypotrichia</taxon>
        <taxon>Euplotida</taxon>
        <taxon>Euplotidae</taxon>
        <taxon>Moneuplotes</taxon>
    </lineage>
</organism>
<dbReference type="EMBL" id="CAMPGE010000578">
    <property type="protein sequence ID" value="CAI2359327.1"/>
    <property type="molecule type" value="Genomic_DNA"/>
</dbReference>
<proteinExistence type="predicted"/>
<evidence type="ECO:0000313" key="1">
    <source>
        <dbReference type="EMBL" id="CAI2359327.1"/>
    </source>
</evidence>
<dbReference type="AlphaFoldDB" id="A0AAD1X5B6"/>
<accession>A0AAD1X5B6</accession>
<gene>
    <name evidence="1" type="ORF">ECRASSUSDP1_LOCUS615</name>
</gene>
<dbReference type="Gene3D" id="3.80.10.10">
    <property type="entry name" value="Ribonuclease Inhibitor"/>
    <property type="match status" value="1"/>
</dbReference>